<dbReference type="InterPro" id="IPR003593">
    <property type="entry name" value="AAA+_ATPase"/>
</dbReference>
<dbReference type="InterPro" id="IPR027417">
    <property type="entry name" value="P-loop_NTPase"/>
</dbReference>
<dbReference type="SMART" id="SM00382">
    <property type="entry name" value="AAA"/>
    <property type="match status" value="1"/>
</dbReference>
<dbReference type="CDD" id="cd03214">
    <property type="entry name" value="ABC_Iron-Siderophores_B12_Hemin"/>
    <property type="match status" value="1"/>
</dbReference>
<evidence type="ECO:0000313" key="6">
    <source>
        <dbReference type="EMBL" id="XCI29344.1"/>
    </source>
</evidence>
<evidence type="ECO:0000256" key="2">
    <source>
        <dbReference type="ARBA" id="ARBA00022741"/>
    </source>
</evidence>
<gene>
    <name evidence="6" type="ORF">PRVXH_000662</name>
</gene>
<keyword evidence="2" id="KW-0547">Nucleotide-binding</keyword>
<dbReference type="FunFam" id="3.40.50.300:FF:000134">
    <property type="entry name" value="Iron-enterobactin ABC transporter ATP-binding protein"/>
    <property type="match status" value="1"/>
</dbReference>
<dbReference type="PANTHER" id="PTHR42794">
    <property type="entry name" value="HEMIN IMPORT ATP-BINDING PROTEIN HMUV"/>
    <property type="match status" value="1"/>
</dbReference>
<dbReference type="GO" id="GO:0016887">
    <property type="term" value="F:ATP hydrolysis activity"/>
    <property type="evidence" value="ECO:0007669"/>
    <property type="project" value="InterPro"/>
</dbReference>
<dbReference type="GO" id="GO:0005524">
    <property type="term" value="F:ATP binding"/>
    <property type="evidence" value="ECO:0007669"/>
    <property type="project" value="UniProtKB-KW"/>
</dbReference>
<evidence type="ECO:0000256" key="1">
    <source>
        <dbReference type="ARBA" id="ARBA00022448"/>
    </source>
</evidence>
<evidence type="ECO:0000256" key="3">
    <source>
        <dbReference type="ARBA" id="ARBA00022840"/>
    </source>
</evidence>
<dbReference type="RefSeq" id="WP_353893892.1">
    <property type="nucleotide sequence ID" value="NZ_CP159485.1"/>
</dbReference>
<dbReference type="Pfam" id="PF00005">
    <property type="entry name" value="ABC_tran"/>
    <property type="match status" value="1"/>
</dbReference>
<dbReference type="InterPro" id="IPR017871">
    <property type="entry name" value="ABC_transporter-like_CS"/>
</dbReference>
<dbReference type="PANTHER" id="PTHR42794:SF1">
    <property type="entry name" value="HEMIN IMPORT ATP-BINDING PROTEIN HMUV"/>
    <property type="match status" value="1"/>
</dbReference>
<evidence type="ECO:0000256" key="4">
    <source>
        <dbReference type="ARBA" id="ARBA00022967"/>
    </source>
</evidence>
<keyword evidence="1" id="KW-0813">Transport</keyword>
<dbReference type="PROSITE" id="PS00211">
    <property type="entry name" value="ABC_TRANSPORTER_1"/>
    <property type="match status" value="1"/>
</dbReference>
<dbReference type="AlphaFoldDB" id="A0AAU8HVC5"/>
<sequence length="263" mass="29469">MSDITVENLHWKYGDTTILDGLTFKVEKGNFYSILGPNGSGKTTLLKNMLKILQPQANSIFISDTDVSVLSAKDMAKKVAAVPQETTVDFDFSTLDIVMMGRAPYLKRFQVESEKDLALAKRAMEMTNTWQFKDKSIKTLSGGERQRVIVARAIVQQTEVLLLDEPISHLDIHHQVELLETVSYLCRKENLTVIAVLHDINMASQYSDFLVLINEGKIQSIGTVEDVITKEAIQKVYKTDCCIIKNPITKKPHIIPIGKASDN</sequence>
<dbReference type="PROSITE" id="PS50893">
    <property type="entry name" value="ABC_TRANSPORTER_2"/>
    <property type="match status" value="1"/>
</dbReference>
<keyword evidence="3 6" id="KW-0067">ATP-binding</keyword>
<reference evidence="6" key="1">
    <citation type="journal article" date="2018" name="Antonie Van Leeuwenhoek">
        <title>Proteinivorax hydrogeniformans sp. nov., an anaerobic, haloalkaliphilic bacterium fermenting proteinaceous compounds with high hydrogen production.</title>
        <authorList>
            <person name="Boltyanskaya Y."/>
            <person name="Detkova E."/>
            <person name="Pimenov N."/>
            <person name="Kevbrin V."/>
        </authorList>
    </citation>
    <scope>NUCLEOTIDE SEQUENCE</scope>
    <source>
        <strain evidence="6">Z-710</strain>
    </source>
</reference>
<dbReference type="InterPro" id="IPR003439">
    <property type="entry name" value="ABC_transporter-like_ATP-bd"/>
</dbReference>
<protein>
    <submittedName>
        <fullName evidence="6">ABC transporter ATP-binding protein</fullName>
    </submittedName>
</protein>
<dbReference type="EMBL" id="CP159485">
    <property type="protein sequence ID" value="XCI29344.1"/>
    <property type="molecule type" value="Genomic_DNA"/>
</dbReference>
<feature type="domain" description="ABC transporter" evidence="5">
    <location>
        <begin position="4"/>
        <end position="240"/>
    </location>
</feature>
<evidence type="ECO:0000259" key="5">
    <source>
        <dbReference type="PROSITE" id="PS50893"/>
    </source>
</evidence>
<keyword evidence="4" id="KW-1278">Translocase</keyword>
<reference evidence="6" key="2">
    <citation type="submission" date="2024-06" db="EMBL/GenBank/DDBJ databases">
        <authorList>
            <person name="Petrova K.O."/>
            <person name="Toshchakov S.V."/>
            <person name="Boltjanskaja Y.V."/>
            <person name="Kevbrin V.V."/>
        </authorList>
    </citation>
    <scope>NUCLEOTIDE SEQUENCE</scope>
    <source>
        <strain evidence="6">Z-710</strain>
    </source>
</reference>
<dbReference type="SUPFAM" id="SSF52540">
    <property type="entry name" value="P-loop containing nucleoside triphosphate hydrolases"/>
    <property type="match status" value="1"/>
</dbReference>
<dbReference type="Gene3D" id="3.40.50.300">
    <property type="entry name" value="P-loop containing nucleotide triphosphate hydrolases"/>
    <property type="match status" value="1"/>
</dbReference>
<proteinExistence type="predicted"/>
<accession>A0AAU8HVC5</accession>
<organism evidence="6">
    <name type="scientific">Proteinivorax hydrogeniformans</name>
    <dbReference type="NCBI Taxonomy" id="1826727"/>
    <lineage>
        <taxon>Bacteria</taxon>
        <taxon>Bacillati</taxon>
        <taxon>Bacillota</taxon>
        <taxon>Clostridia</taxon>
        <taxon>Eubacteriales</taxon>
        <taxon>Proteinivoracaceae</taxon>
        <taxon>Proteinivorax</taxon>
    </lineage>
</organism>
<name>A0AAU8HVC5_9FIRM</name>